<keyword evidence="1" id="KW-0472">Membrane</keyword>
<evidence type="ECO:0000256" key="1">
    <source>
        <dbReference type="SAM" id="Phobius"/>
    </source>
</evidence>
<organism evidence="2">
    <name type="scientific">uncultured Caudovirales phage</name>
    <dbReference type="NCBI Taxonomy" id="2100421"/>
    <lineage>
        <taxon>Viruses</taxon>
        <taxon>Duplodnaviria</taxon>
        <taxon>Heunggongvirae</taxon>
        <taxon>Uroviricota</taxon>
        <taxon>Caudoviricetes</taxon>
        <taxon>Peduoviridae</taxon>
        <taxon>Maltschvirus</taxon>
        <taxon>Maltschvirus maltsch</taxon>
    </lineage>
</organism>
<accession>A0A6J5L379</accession>
<reference evidence="2" key="1">
    <citation type="submission" date="2020-04" db="EMBL/GenBank/DDBJ databases">
        <authorList>
            <person name="Chiriac C."/>
            <person name="Salcher M."/>
            <person name="Ghai R."/>
            <person name="Kavagutti S V."/>
        </authorList>
    </citation>
    <scope>NUCLEOTIDE SEQUENCE</scope>
</reference>
<gene>
    <name evidence="2" type="ORF">UFOVP74_33</name>
</gene>
<evidence type="ECO:0000313" key="2">
    <source>
        <dbReference type="EMBL" id="CAB4126479.1"/>
    </source>
</evidence>
<feature type="transmembrane region" description="Helical" evidence="1">
    <location>
        <begin position="34"/>
        <end position="51"/>
    </location>
</feature>
<keyword evidence="1" id="KW-1133">Transmembrane helix</keyword>
<name>A0A6J5L379_9CAUD</name>
<feature type="transmembrane region" description="Helical" evidence="1">
    <location>
        <begin position="63"/>
        <end position="85"/>
    </location>
</feature>
<protein>
    <submittedName>
        <fullName evidence="2">Uncharacterized protein</fullName>
    </submittedName>
</protein>
<dbReference type="EMBL" id="LR796196">
    <property type="protein sequence ID" value="CAB4126479.1"/>
    <property type="molecule type" value="Genomic_DNA"/>
</dbReference>
<sequence length="128" mass="14514">MKETLTNMVARVWDYFRSMNSEPGTDHVSNKRNMAWGIATLLVFVEAYSLMHLPYKLDTEINHYVYLCIVYALIDALFVLLVLGVTSLEKVQSLVQALKGNKVDEETKALKGGEVVKESLTTEEEKID</sequence>
<proteinExistence type="predicted"/>
<keyword evidence="1" id="KW-0812">Transmembrane</keyword>